<proteinExistence type="predicted"/>
<keyword evidence="2" id="KW-1185">Reference proteome</keyword>
<dbReference type="EMBL" id="MU394288">
    <property type="protein sequence ID" value="KAI6090970.1"/>
    <property type="molecule type" value="Genomic_DNA"/>
</dbReference>
<name>A0ACC0DET8_9PEZI</name>
<comment type="caution">
    <text evidence="1">The sequence shown here is derived from an EMBL/GenBank/DDBJ whole genome shotgun (WGS) entry which is preliminary data.</text>
</comment>
<sequence>MSTVTNAEPVPWRTSDQLVSVDVFHAIIWTGVSLCFVAFLCRAYIRIVCHGQFLSDDYLVFLALLTVIGTGVNSQLNVIYAYIQTAVANGHEAPGPNFQHEVEVPDLRGLAANFILCFTGLTFIKLGFIVFFYRLGNMITKFRVLWLVILVLTIGCMSTVIGITPWSCLLSDITTIHTACHATSVLDHQETMNQLTIALDVLSDVLIICFPVTILWEIRITWQKRAILTAIFSLILLTIGTTIVRGPIFESSYSSSDAHKKVMNPTWLWFWTNMELIVSFLVSCLVSFRALFTRKGNKGSGARARAVSNKPNPSSMRAKVKRFHRNLIDTLKTLDDDDSYELAILPTPASGRISLDFEGRENDSLKAPLQVHCTV</sequence>
<dbReference type="Proteomes" id="UP001497680">
    <property type="component" value="Unassembled WGS sequence"/>
</dbReference>
<organism evidence="1 2">
    <name type="scientific">Hypoxylon rubiginosum</name>
    <dbReference type="NCBI Taxonomy" id="110542"/>
    <lineage>
        <taxon>Eukaryota</taxon>
        <taxon>Fungi</taxon>
        <taxon>Dikarya</taxon>
        <taxon>Ascomycota</taxon>
        <taxon>Pezizomycotina</taxon>
        <taxon>Sordariomycetes</taxon>
        <taxon>Xylariomycetidae</taxon>
        <taxon>Xylariales</taxon>
        <taxon>Hypoxylaceae</taxon>
        <taxon>Hypoxylon</taxon>
    </lineage>
</organism>
<evidence type="ECO:0000313" key="1">
    <source>
        <dbReference type="EMBL" id="KAI6090970.1"/>
    </source>
</evidence>
<protein>
    <submittedName>
        <fullName evidence="1">Uncharacterized protein</fullName>
    </submittedName>
</protein>
<accession>A0ACC0DET8</accession>
<gene>
    <name evidence="1" type="ORF">F4821DRAFT_209322</name>
</gene>
<evidence type="ECO:0000313" key="2">
    <source>
        <dbReference type="Proteomes" id="UP001497680"/>
    </source>
</evidence>
<reference evidence="1 2" key="1">
    <citation type="journal article" date="2022" name="New Phytol.">
        <title>Ecological generalism drives hyperdiversity of secondary metabolite gene clusters in xylarialean endophytes.</title>
        <authorList>
            <person name="Franco M.E.E."/>
            <person name="Wisecaver J.H."/>
            <person name="Arnold A.E."/>
            <person name="Ju Y.M."/>
            <person name="Slot J.C."/>
            <person name="Ahrendt S."/>
            <person name="Moore L.P."/>
            <person name="Eastman K.E."/>
            <person name="Scott K."/>
            <person name="Konkel Z."/>
            <person name="Mondo S.J."/>
            <person name="Kuo A."/>
            <person name="Hayes R.D."/>
            <person name="Haridas S."/>
            <person name="Andreopoulos B."/>
            <person name="Riley R."/>
            <person name="LaButti K."/>
            <person name="Pangilinan J."/>
            <person name="Lipzen A."/>
            <person name="Amirebrahimi M."/>
            <person name="Yan J."/>
            <person name="Adam C."/>
            <person name="Keymanesh K."/>
            <person name="Ng V."/>
            <person name="Louie K."/>
            <person name="Northen T."/>
            <person name="Drula E."/>
            <person name="Henrissat B."/>
            <person name="Hsieh H.M."/>
            <person name="Youens-Clark K."/>
            <person name="Lutzoni F."/>
            <person name="Miadlikowska J."/>
            <person name="Eastwood D.C."/>
            <person name="Hamelin R.C."/>
            <person name="Grigoriev I.V."/>
            <person name="U'Ren J.M."/>
        </authorList>
    </citation>
    <scope>NUCLEOTIDE SEQUENCE [LARGE SCALE GENOMIC DNA]</scope>
    <source>
        <strain evidence="1 2">ER1909</strain>
    </source>
</reference>